<dbReference type="GO" id="GO:0006952">
    <property type="term" value="P:defense response"/>
    <property type="evidence" value="ECO:0007669"/>
    <property type="project" value="UniProtKB-KW"/>
</dbReference>
<feature type="transmembrane region" description="Helical" evidence="10">
    <location>
        <begin position="310"/>
        <end position="329"/>
    </location>
</feature>
<dbReference type="OrthoDB" id="1388414at2759"/>
<evidence type="ECO:0000256" key="6">
    <source>
        <dbReference type="ARBA" id="ARBA00023136"/>
    </source>
</evidence>
<accession>A0A200QL94</accession>
<feature type="transmembrane region" description="Helical" evidence="10">
    <location>
        <begin position="103"/>
        <end position="124"/>
    </location>
</feature>
<dbReference type="OMA" id="HLKCWSD"/>
<feature type="region of interest" description="Disordered" evidence="9">
    <location>
        <begin position="438"/>
        <end position="481"/>
    </location>
</feature>
<evidence type="ECO:0000256" key="5">
    <source>
        <dbReference type="ARBA" id="ARBA00022989"/>
    </source>
</evidence>
<dbReference type="STRING" id="56857.A0A200QL94"/>
<keyword evidence="12" id="KW-1185">Reference proteome</keyword>
<evidence type="ECO:0000256" key="1">
    <source>
        <dbReference type="ARBA" id="ARBA00004141"/>
    </source>
</evidence>
<comment type="subcellular location">
    <subcellularLocation>
        <location evidence="1 8">Membrane</location>
        <topology evidence="1 8">Multi-pass membrane protein</topology>
    </subcellularLocation>
</comment>
<keyword evidence="6 8" id="KW-0472">Membrane</keyword>
<gene>
    <name evidence="8" type="primary">MLO</name>
    <name evidence="11" type="ORF">BVC80_8687g5</name>
</gene>
<keyword evidence="4 8" id="KW-0611">Plant defense</keyword>
<organism evidence="11 12">
    <name type="scientific">Macleaya cordata</name>
    <name type="common">Five-seeded plume-poppy</name>
    <name type="synonym">Bocconia cordata</name>
    <dbReference type="NCBI Taxonomy" id="56857"/>
    <lineage>
        <taxon>Eukaryota</taxon>
        <taxon>Viridiplantae</taxon>
        <taxon>Streptophyta</taxon>
        <taxon>Embryophyta</taxon>
        <taxon>Tracheophyta</taxon>
        <taxon>Spermatophyta</taxon>
        <taxon>Magnoliopsida</taxon>
        <taxon>Ranunculales</taxon>
        <taxon>Papaveraceae</taxon>
        <taxon>Papaveroideae</taxon>
        <taxon>Macleaya</taxon>
    </lineage>
</organism>
<keyword evidence="3 8" id="KW-0812">Transmembrane</keyword>
<dbReference type="Proteomes" id="UP000195402">
    <property type="component" value="Unassembled WGS sequence"/>
</dbReference>
<keyword evidence="7 8" id="KW-0568">Pathogenesis-related protein</keyword>
<comment type="domain">
    <text evidence="8">The C-terminus contains a calmodulin-binding domain, which binds calmodulin in a calcium-dependent fashion.</text>
</comment>
<evidence type="ECO:0000256" key="7">
    <source>
        <dbReference type="ARBA" id="ARBA00023265"/>
    </source>
</evidence>
<dbReference type="InterPro" id="IPR004326">
    <property type="entry name" value="Mlo"/>
</dbReference>
<evidence type="ECO:0000256" key="10">
    <source>
        <dbReference type="SAM" id="Phobius"/>
    </source>
</evidence>
<comment type="function">
    <text evidence="8">May be involved in modulation of pathogen defense and leaf cell death.</text>
</comment>
<dbReference type="AlphaFoldDB" id="A0A200QL94"/>
<feature type="transmembrane region" description="Helical" evidence="10">
    <location>
        <begin position="226"/>
        <end position="245"/>
    </location>
</feature>
<evidence type="ECO:0000256" key="8">
    <source>
        <dbReference type="RuleBase" id="RU280816"/>
    </source>
</evidence>
<evidence type="ECO:0000256" key="2">
    <source>
        <dbReference type="ARBA" id="ARBA00006574"/>
    </source>
</evidence>
<name>A0A200QL94_MACCD</name>
<dbReference type="GO" id="GO:0016020">
    <property type="term" value="C:membrane"/>
    <property type="evidence" value="ECO:0007669"/>
    <property type="project" value="UniProtKB-SubCell"/>
</dbReference>
<feature type="compositionally biased region" description="Polar residues" evidence="9">
    <location>
        <begin position="441"/>
        <end position="450"/>
    </location>
</feature>
<evidence type="ECO:0000256" key="9">
    <source>
        <dbReference type="SAM" id="MobiDB-lite"/>
    </source>
</evidence>
<keyword evidence="8" id="KW-0112">Calmodulin-binding</keyword>
<proteinExistence type="inferred from homology"/>
<feature type="transmembrane region" description="Helical" evidence="10">
    <location>
        <begin position="349"/>
        <end position="374"/>
    </location>
</feature>
<dbReference type="GO" id="GO:0005516">
    <property type="term" value="F:calmodulin binding"/>
    <property type="evidence" value="ECO:0007669"/>
    <property type="project" value="UniProtKB-KW"/>
</dbReference>
<evidence type="ECO:0000256" key="4">
    <source>
        <dbReference type="ARBA" id="ARBA00022821"/>
    </source>
</evidence>
<feature type="transmembrane region" description="Helical" evidence="10">
    <location>
        <begin position="251"/>
        <end position="269"/>
    </location>
</feature>
<dbReference type="PANTHER" id="PTHR31942:SF72">
    <property type="entry name" value="MLO-LIKE PROTEIN"/>
    <property type="match status" value="1"/>
</dbReference>
<reference evidence="11 12" key="1">
    <citation type="journal article" date="2017" name="Mol. Plant">
        <title>The Genome of Medicinal Plant Macleaya cordata Provides New Insights into Benzylisoquinoline Alkaloids Metabolism.</title>
        <authorList>
            <person name="Liu X."/>
            <person name="Liu Y."/>
            <person name="Huang P."/>
            <person name="Ma Y."/>
            <person name="Qing Z."/>
            <person name="Tang Q."/>
            <person name="Cao H."/>
            <person name="Cheng P."/>
            <person name="Zheng Y."/>
            <person name="Yuan Z."/>
            <person name="Zhou Y."/>
            <person name="Liu J."/>
            <person name="Tang Z."/>
            <person name="Zhuo Y."/>
            <person name="Zhang Y."/>
            <person name="Yu L."/>
            <person name="Huang J."/>
            <person name="Yang P."/>
            <person name="Peng Q."/>
            <person name="Zhang J."/>
            <person name="Jiang W."/>
            <person name="Zhang Z."/>
            <person name="Lin K."/>
            <person name="Ro D.K."/>
            <person name="Chen X."/>
            <person name="Xiong X."/>
            <person name="Shang Y."/>
            <person name="Huang S."/>
            <person name="Zeng J."/>
        </authorList>
    </citation>
    <scope>NUCLEOTIDE SEQUENCE [LARGE SCALE GENOMIC DNA]</scope>
    <source>
        <strain evidence="12">cv. BLH2017</strain>
        <tissue evidence="11">Root</tissue>
    </source>
</reference>
<protein>
    <recommendedName>
        <fullName evidence="8">MLO-like protein</fullName>
    </recommendedName>
</protein>
<sequence length="481" mass="55582">MAGGGGEDHDDQVEEYFTRKRRKYLYKALYQIKSELMLFGFMSLLLTVTKEPISKICIPKSTAETFLPCKTTSTAATNVVEEEPSCEKNGKVSLVSREGVNQLQILIFILALFHVLSCLLTFGLGTAKMRRWKSWEEETRTLDYQFSNDPRRFKLTHQTSFAQRHLKFWSDHPLLRWPVCFFRQFNGSVSKTDYFTLRHGFITAHFGEGSTFDFQKFLRRALDEDLQVVVGTRLWIWIFSIFFIFFNAHGFYSYLWLPFIPLVMLLLVGTKLQVIITKMCLESRDSASVVRGTLLVRPHDKFFWFNRPQLLLHLIHFILFQNSFQLAFFTWTSFKFGMRSCFHKETESIVIRIIMGLLVHLLCGYVTLPLYALVTQMGSSMKKEVLTEGVIEVLKSWHTNAKGNKDGRKSYLTGYSPEFSPSQTVETSLSGEQELEMAQFDDSSQGTGHTTVEIMEEEKDYGKTKMRGIYNGENSKLGESN</sequence>
<comment type="similarity">
    <text evidence="2 8">Belongs to the MLO family.</text>
</comment>
<dbReference type="Pfam" id="PF03094">
    <property type="entry name" value="Mlo"/>
    <property type="match status" value="2"/>
</dbReference>
<evidence type="ECO:0000313" key="12">
    <source>
        <dbReference type="Proteomes" id="UP000195402"/>
    </source>
</evidence>
<evidence type="ECO:0000256" key="3">
    <source>
        <dbReference type="ARBA" id="ARBA00022692"/>
    </source>
</evidence>
<comment type="caution">
    <text evidence="11">The sequence shown here is derived from an EMBL/GenBank/DDBJ whole genome shotgun (WGS) entry which is preliminary data.</text>
</comment>
<dbReference type="PANTHER" id="PTHR31942">
    <property type="entry name" value="MLO-LIKE PROTEIN 1"/>
    <property type="match status" value="1"/>
</dbReference>
<keyword evidence="5 8" id="KW-1133">Transmembrane helix</keyword>
<evidence type="ECO:0000313" key="11">
    <source>
        <dbReference type="EMBL" id="OVA11215.1"/>
    </source>
</evidence>
<feature type="compositionally biased region" description="Polar residues" evidence="9">
    <location>
        <begin position="472"/>
        <end position="481"/>
    </location>
</feature>
<dbReference type="EMBL" id="MVGT01001723">
    <property type="protein sequence ID" value="OVA11215.1"/>
    <property type="molecule type" value="Genomic_DNA"/>
</dbReference>
<dbReference type="InParanoid" id="A0A200QL94"/>